<organism evidence="8 9">
    <name type="scientific">Flavihumibacter solisilvae</name>
    <dbReference type="NCBI Taxonomy" id="1349421"/>
    <lineage>
        <taxon>Bacteria</taxon>
        <taxon>Pseudomonadati</taxon>
        <taxon>Bacteroidota</taxon>
        <taxon>Chitinophagia</taxon>
        <taxon>Chitinophagales</taxon>
        <taxon>Chitinophagaceae</taxon>
        <taxon>Flavihumibacter</taxon>
    </lineage>
</organism>
<accession>A0A0C1IHE2</accession>
<dbReference type="AlphaFoldDB" id="A0A0C1IHE2"/>
<keyword evidence="7" id="KW-0732">Signal</keyword>
<feature type="chain" id="PRO_5002134151" evidence="7">
    <location>
        <begin position="30"/>
        <end position="158"/>
    </location>
</feature>
<evidence type="ECO:0000256" key="1">
    <source>
        <dbReference type="ARBA" id="ARBA00004370"/>
    </source>
</evidence>
<sequence length="158" mass="17600">MRHNKYTMKKLAACIAVMLITYIQPNVKAAAVKPLHEVPSAQADSAALAIADQSIADFKALDKKEKKSRFRAVKKLLKEYRAEMRAGTDDENSSGVVLLAILAILVPPLAIYLKERNFTWKFWLSLALMVVGIIFFSSLAFLWLFAAALALLTVFDIL</sequence>
<evidence type="ECO:0000313" key="8">
    <source>
        <dbReference type="EMBL" id="KIC93615.1"/>
    </source>
</evidence>
<evidence type="ECO:0000313" key="9">
    <source>
        <dbReference type="Proteomes" id="UP000031408"/>
    </source>
</evidence>
<comment type="subcellular location">
    <subcellularLocation>
        <location evidence="1">Membrane</location>
    </subcellularLocation>
</comment>
<proteinExistence type="inferred from homology"/>
<evidence type="ECO:0000256" key="4">
    <source>
        <dbReference type="ARBA" id="ARBA00022989"/>
    </source>
</evidence>
<feature type="signal peptide" evidence="7">
    <location>
        <begin position="1"/>
        <end position="29"/>
    </location>
</feature>
<evidence type="ECO:0000256" key="3">
    <source>
        <dbReference type="ARBA" id="ARBA00022692"/>
    </source>
</evidence>
<dbReference type="GO" id="GO:0016020">
    <property type="term" value="C:membrane"/>
    <property type="evidence" value="ECO:0007669"/>
    <property type="project" value="UniProtKB-SubCell"/>
</dbReference>
<dbReference type="InterPro" id="IPR000612">
    <property type="entry name" value="PMP3"/>
</dbReference>
<feature type="transmembrane region" description="Helical" evidence="6">
    <location>
        <begin position="94"/>
        <end position="113"/>
    </location>
</feature>
<keyword evidence="9" id="KW-1185">Reference proteome</keyword>
<comment type="similarity">
    <text evidence="2">Belongs to the UPF0057 (PMP3) family.</text>
</comment>
<dbReference type="Proteomes" id="UP000031408">
    <property type="component" value="Unassembled WGS sequence"/>
</dbReference>
<feature type="transmembrane region" description="Helical" evidence="6">
    <location>
        <begin position="122"/>
        <end position="155"/>
    </location>
</feature>
<keyword evidence="4 6" id="KW-1133">Transmembrane helix</keyword>
<comment type="caution">
    <text evidence="8">The sequence shown here is derived from an EMBL/GenBank/DDBJ whole genome shotgun (WGS) entry which is preliminary data.</text>
</comment>
<name>A0A0C1IHE2_9BACT</name>
<protein>
    <submittedName>
        <fullName evidence="8">Uncharacterized protein</fullName>
    </submittedName>
</protein>
<reference evidence="8 9" key="1">
    <citation type="submission" date="2014-11" db="EMBL/GenBank/DDBJ databases">
        <title>Genome sequence of Flavihumibacter solisilvae 3-3.</title>
        <authorList>
            <person name="Zhou G."/>
            <person name="Li M."/>
            <person name="Wang G."/>
        </authorList>
    </citation>
    <scope>NUCLEOTIDE SEQUENCE [LARGE SCALE GENOMIC DNA]</scope>
    <source>
        <strain evidence="8 9">3-3</strain>
    </source>
</reference>
<keyword evidence="5 6" id="KW-0472">Membrane</keyword>
<evidence type="ECO:0000256" key="7">
    <source>
        <dbReference type="SAM" id="SignalP"/>
    </source>
</evidence>
<gene>
    <name evidence="8" type="ORF">OI18_15700</name>
</gene>
<evidence type="ECO:0000256" key="6">
    <source>
        <dbReference type="SAM" id="Phobius"/>
    </source>
</evidence>
<dbReference type="STRING" id="1349421.OI18_15700"/>
<evidence type="ECO:0000256" key="2">
    <source>
        <dbReference type="ARBA" id="ARBA00009530"/>
    </source>
</evidence>
<evidence type="ECO:0000256" key="5">
    <source>
        <dbReference type="ARBA" id="ARBA00023136"/>
    </source>
</evidence>
<keyword evidence="3 6" id="KW-0812">Transmembrane</keyword>
<dbReference type="Pfam" id="PF01679">
    <property type="entry name" value="Pmp3"/>
    <property type="match status" value="1"/>
</dbReference>
<dbReference type="EMBL" id="JSVC01000018">
    <property type="protein sequence ID" value="KIC93615.1"/>
    <property type="molecule type" value="Genomic_DNA"/>
</dbReference>